<dbReference type="PANTHER" id="PTHR45138">
    <property type="entry name" value="REGULATORY COMPONENTS OF SENSORY TRANSDUCTION SYSTEM"/>
    <property type="match status" value="1"/>
</dbReference>
<evidence type="ECO:0000313" key="6">
    <source>
        <dbReference type="EMBL" id="PWL18395.1"/>
    </source>
</evidence>
<name>A0A316JCI9_9HYPH</name>
<evidence type="ECO:0000313" key="7">
    <source>
        <dbReference type="Proteomes" id="UP000245865"/>
    </source>
</evidence>
<dbReference type="GO" id="GO:0019825">
    <property type="term" value="F:oxygen binding"/>
    <property type="evidence" value="ECO:0007669"/>
    <property type="project" value="InterPro"/>
</dbReference>
<gene>
    <name evidence="6" type="ORF">DKP76_04660</name>
</gene>
<dbReference type="EMBL" id="QGDB01000002">
    <property type="protein sequence ID" value="PWL18395.1"/>
    <property type="molecule type" value="Genomic_DNA"/>
</dbReference>
<dbReference type="CDD" id="cd01949">
    <property type="entry name" value="GGDEF"/>
    <property type="match status" value="1"/>
</dbReference>
<dbReference type="GO" id="GO:1902201">
    <property type="term" value="P:negative regulation of bacterial-type flagellum-dependent cell motility"/>
    <property type="evidence" value="ECO:0007669"/>
    <property type="project" value="TreeGrafter"/>
</dbReference>
<dbReference type="SUPFAM" id="SSF55073">
    <property type="entry name" value="Nucleotide cyclase"/>
    <property type="match status" value="1"/>
</dbReference>
<organism evidence="6 7">
    <name type="scientific">Falsochrobactrum shanghaiense</name>
    <dbReference type="NCBI Taxonomy" id="2201899"/>
    <lineage>
        <taxon>Bacteria</taxon>
        <taxon>Pseudomonadati</taxon>
        <taxon>Pseudomonadota</taxon>
        <taxon>Alphaproteobacteria</taxon>
        <taxon>Hyphomicrobiales</taxon>
        <taxon>Brucellaceae</taxon>
        <taxon>Falsochrobactrum</taxon>
    </lineage>
</organism>
<protein>
    <recommendedName>
        <fullName evidence="2">Diguanylate cyclase DosC</fullName>
        <ecNumber evidence="1">2.7.7.65</ecNumber>
    </recommendedName>
    <alternativeName>
        <fullName evidence="3">Direct oxygen-sensing cyclase</fullName>
    </alternativeName>
</protein>
<dbReference type="InterPro" id="IPR029787">
    <property type="entry name" value="Nucleotide_cyclase"/>
</dbReference>
<dbReference type="SMART" id="SM00267">
    <property type="entry name" value="GGDEF"/>
    <property type="match status" value="1"/>
</dbReference>
<feature type="domain" description="GGDEF" evidence="5">
    <location>
        <begin position="315"/>
        <end position="448"/>
    </location>
</feature>
<dbReference type="AlphaFoldDB" id="A0A316JCI9"/>
<dbReference type="PROSITE" id="PS50887">
    <property type="entry name" value="GGDEF"/>
    <property type="match status" value="1"/>
</dbReference>
<evidence type="ECO:0000256" key="1">
    <source>
        <dbReference type="ARBA" id="ARBA00012528"/>
    </source>
</evidence>
<comment type="caution">
    <text evidence="6">The sequence shown here is derived from an EMBL/GenBank/DDBJ whole genome shotgun (WGS) entry which is preliminary data.</text>
</comment>
<dbReference type="EC" id="2.7.7.65" evidence="1"/>
<sequence>MQETALAYYLHLDDGERKSHLSRLSGVIEAHAEEYVKLFYANFLKDKQASVFLSQSIVHQRLSRSLHQWLLDMLKITPGEGVAEFAERQKMIGAIHARIKIPVHLVLEGASLLKTEIAKALMHENADEAAAPITLVNELIDYAMLHMSKAYVKDVAERVQIDEAYRLFSLGQDVGLERETQKSALMEWSQNVLFQILGNPGTLELEPLSNSPFGLWVRHRGAVMFEDSVMLSHIQRTISEIDENLLPRFIGNIDRSAAVARLHVLIDELKYLLNDLFQSLAAASNARDPLTLTLTRRFLPSILGREVTMANERKTPLTLLMIDVDHFKKINDNWGHSAGDHVLRQMAETIIASTRASDYVVRYGGEEFLVILVETNESDGYGIAERIRADFEAREFRVADGTSIRVTISIGIACHDGHPDFQRLIDSADGALYNAKSAGRNRIGAVQG</sequence>
<dbReference type="GO" id="GO:0020037">
    <property type="term" value="F:heme binding"/>
    <property type="evidence" value="ECO:0007669"/>
    <property type="project" value="InterPro"/>
</dbReference>
<dbReference type="Gene3D" id="1.10.490.10">
    <property type="entry name" value="Globins"/>
    <property type="match status" value="1"/>
</dbReference>
<dbReference type="GO" id="GO:0043709">
    <property type="term" value="P:cell adhesion involved in single-species biofilm formation"/>
    <property type="evidence" value="ECO:0007669"/>
    <property type="project" value="TreeGrafter"/>
</dbReference>
<dbReference type="Proteomes" id="UP000245865">
    <property type="component" value="Unassembled WGS sequence"/>
</dbReference>
<keyword evidence="7" id="KW-1185">Reference proteome</keyword>
<dbReference type="InterPro" id="IPR000160">
    <property type="entry name" value="GGDEF_dom"/>
</dbReference>
<dbReference type="InterPro" id="IPR012292">
    <property type="entry name" value="Globin/Proto"/>
</dbReference>
<reference evidence="6 7" key="1">
    <citation type="submission" date="2018-05" db="EMBL/GenBank/DDBJ databases">
        <title>Comparative genomic sequence analysis between strain HN4 and CCM 8460T (Falsochrobactrum ovis) will provide more evidence to prove that HN4 is a new species of Falsochrobactrum.</title>
        <authorList>
            <person name="Lyu W."/>
            <person name="Sun L."/>
            <person name="Yao L."/>
        </authorList>
    </citation>
    <scope>NUCLEOTIDE SEQUENCE [LARGE SCALE GENOMIC DNA]</scope>
    <source>
        <strain evidence="6 7">HN4</strain>
    </source>
</reference>
<evidence type="ECO:0000256" key="3">
    <source>
        <dbReference type="ARBA" id="ARBA00029839"/>
    </source>
</evidence>
<dbReference type="Pfam" id="PF21118">
    <property type="entry name" value="DosC_2nd"/>
    <property type="match status" value="1"/>
</dbReference>
<dbReference type="NCBIfam" id="TIGR00254">
    <property type="entry name" value="GGDEF"/>
    <property type="match status" value="1"/>
</dbReference>
<dbReference type="GO" id="GO:0052621">
    <property type="term" value="F:diguanylate cyclase activity"/>
    <property type="evidence" value="ECO:0007669"/>
    <property type="project" value="UniProtKB-EC"/>
</dbReference>
<dbReference type="InterPro" id="IPR050469">
    <property type="entry name" value="Diguanylate_Cyclase"/>
</dbReference>
<dbReference type="Pfam" id="PF11563">
    <property type="entry name" value="Protoglobin"/>
    <property type="match status" value="1"/>
</dbReference>
<evidence type="ECO:0000256" key="2">
    <source>
        <dbReference type="ARBA" id="ARBA00015125"/>
    </source>
</evidence>
<dbReference type="FunFam" id="3.30.70.270:FF:000001">
    <property type="entry name" value="Diguanylate cyclase domain protein"/>
    <property type="match status" value="1"/>
</dbReference>
<evidence type="ECO:0000259" key="5">
    <source>
        <dbReference type="PROSITE" id="PS50887"/>
    </source>
</evidence>
<dbReference type="InterPro" id="IPR048442">
    <property type="entry name" value="DosC_2nd"/>
</dbReference>
<dbReference type="OrthoDB" id="9812260at2"/>
<dbReference type="PANTHER" id="PTHR45138:SF9">
    <property type="entry name" value="DIGUANYLATE CYCLASE DGCM-RELATED"/>
    <property type="match status" value="1"/>
</dbReference>
<dbReference type="InterPro" id="IPR043128">
    <property type="entry name" value="Rev_trsase/Diguanyl_cyclase"/>
</dbReference>
<evidence type="ECO:0000256" key="4">
    <source>
        <dbReference type="ARBA" id="ARBA00034247"/>
    </source>
</evidence>
<dbReference type="Pfam" id="PF00990">
    <property type="entry name" value="GGDEF"/>
    <property type="match status" value="1"/>
</dbReference>
<dbReference type="InterPro" id="IPR009050">
    <property type="entry name" value="Globin-like_sf"/>
</dbReference>
<proteinExistence type="predicted"/>
<comment type="catalytic activity">
    <reaction evidence="4">
        <text>2 GTP = 3',3'-c-di-GMP + 2 diphosphate</text>
        <dbReference type="Rhea" id="RHEA:24898"/>
        <dbReference type="ChEBI" id="CHEBI:33019"/>
        <dbReference type="ChEBI" id="CHEBI:37565"/>
        <dbReference type="ChEBI" id="CHEBI:58805"/>
        <dbReference type="EC" id="2.7.7.65"/>
    </reaction>
</comment>
<dbReference type="SUPFAM" id="SSF46458">
    <property type="entry name" value="Globin-like"/>
    <property type="match status" value="1"/>
</dbReference>
<dbReference type="GO" id="GO:0005886">
    <property type="term" value="C:plasma membrane"/>
    <property type="evidence" value="ECO:0007669"/>
    <property type="project" value="TreeGrafter"/>
</dbReference>
<dbReference type="InterPro" id="IPR044398">
    <property type="entry name" value="Globin-sensor_dom"/>
</dbReference>
<accession>A0A316JCI9</accession>
<dbReference type="RefSeq" id="WP_109705296.1">
    <property type="nucleotide sequence ID" value="NZ_QGDB01000002.1"/>
</dbReference>
<dbReference type="Gene3D" id="3.30.70.270">
    <property type="match status" value="1"/>
</dbReference>